<dbReference type="PANTHER" id="PTHR28256:SF1">
    <property type="entry name" value="RIBONUCLEASES P_MRP PROTEIN SUBUNIT POP7"/>
    <property type="match status" value="1"/>
</dbReference>
<dbReference type="GO" id="GO:0000294">
    <property type="term" value="P:nuclear-transcribed mRNA catabolic process, RNase MRP-dependent"/>
    <property type="evidence" value="ECO:0007669"/>
    <property type="project" value="TreeGrafter"/>
</dbReference>
<dbReference type="EMBL" id="FJOG01000012">
    <property type="protein sequence ID" value="CZR58885.1"/>
    <property type="molecule type" value="Genomic_DNA"/>
</dbReference>
<reference evidence="5 6" key="1">
    <citation type="submission" date="2016-03" db="EMBL/GenBank/DDBJ databases">
        <authorList>
            <person name="Ploux O."/>
        </authorList>
    </citation>
    <scope>NUCLEOTIDE SEQUENCE [LARGE SCALE GENOMIC DNA]</scope>
    <source>
        <strain evidence="5 6">UAMH 11012</strain>
    </source>
</reference>
<evidence type="ECO:0000256" key="3">
    <source>
        <dbReference type="ARBA" id="ARBA00023242"/>
    </source>
</evidence>
<dbReference type="Pfam" id="PF12328">
    <property type="entry name" value="Rpp20"/>
    <property type="match status" value="1"/>
</dbReference>
<dbReference type="PANTHER" id="PTHR28256">
    <property type="entry name" value="RIBONUCLEASES P/MRP PROTEIN SUBUNIT POP7"/>
    <property type="match status" value="1"/>
</dbReference>
<dbReference type="InterPro" id="IPR020241">
    <property type="entry name" value="RNase_P/MRP_Pop7_fungi"/>
</dbReference>
<dbReference type="Gene3D" id="3.30.110.20">
    <property type="entry name" value="Alba-like domain"/>
    <property type="match status" value="1"/>
</dbReference>
<organism evidence="5 6">
    <name type="scientific">Phialocephala subalpina</name>
    <dbReference type="NCBI Taxonomy" id="576137"/>
    <lineage>
        <taxon>Eukaryota</taxon>
        <taxon>Fungi</taxon>
        <taxon>Dikarya</taxon>
        <taxon>Ascomycota</taxon>
        <taxon>Pezizomycotina</taxon>
        <taxon>Leotiomycetes</taxon>
        <taxon>Helotiales</taxon>
        <taxon>Mollisiaceae</taxon>
        <taxon>Phialocephala</taxon>
        <taxon>Phialocephala fortinii species complex</taxon>
    </lineage>
</organism>
<dbReference type="InterPro" id="IPR036882">
    <property type="entry name" value="Alba-like_dom_sf"/>
</dbReference>
<evidence type="ECO:0000313" key="6">
    <source>
        <dbReference type="Proteomes" id="UP000184330"/>
    </source>
</evidence>
<dbReference type="GO" id="GO:0001682">
    <property type="term" value="P:tRNA 5'-leader removal"/>
    <property type="evidence" value="ECO:0007669"/>
    <property type="project" value="InterPro"/>
</dbReference>
<dbReference type="OrthoDB" id="5416589at2759"/>
<dbReference type="GO" id="GO:0000171">
    <property type="term" value="F:ribonuclease MRP activity"/>
    <property type="evidence" value="ECO:0007669"/>
    <property type="project" value="TreeGrafter"/>
</dbReference>
<evidence type="ECO:0000256" key="2">
    <source>
        <dbReference type="ARBA" id="ARBA00022694"/>
    </source>
</evidence>
<keyword evidence="2" id="KW-0819">tRNA processing</keyword>
<proteinExistence type="predicted"/>
<dbReference type="GO" id="GO:0003723">
    <property type="term" value="F:RNA binding"/>
    <property type="evidence" value="ECO:0007669"/>
    <property type="project" value="TreeGrafter"/>
</dbReference>
<sequence>MAKEVPAEMKSPGHKKLPKLPSNQKIQKRPLLHAPITAPRRGASSPKEVYISTTTPFIATVKRVQKLLSHIEDRAAGPLSISGGDKKLLKNIKAGIEGKDDAKRKAREEEVTMKATGKAVEKLLRLAIWWQGQEGVIVRIRTGSVGAVDDVVERGDDDGEGIVEGSRVRRTSCLEVGVRLR</sequence>
<dbReference type="STRING" id="576137.A0A1L7X1I1"/>
<dbReference type="GO" id="GO:0000172">
    <property type="term" value="C:ribonuclease MRP complex"/>
    <property type="evidence" value="ECO:0007669"/>
    <property type="project" value="InterPro"/>
</dbReference>
<dbReference type="Proteomes" id="UP000184330">
    <property type="component" value="Unassembled WGS sequence"/>
</dbReference>
<dbReference type="GO" id="GO:0034965">
    <property type="term" value="P:intronic box C/D snoRNA processing"/>
    <property type="evidence" value="ECO:0007669"/>
    <property type="project" value="TreeGrafter"/>
</dbReference>
<evidence type="ECO:0000256" key="1">
    <source>
        <dbReference type="ARBA" id="ARBA00004123"/>
    </source>
</evidence>
<keyword evidence="6" id="KW-1185">Reference proteome</keyword>
<feature type="region of interest" description="Disordered" evidence="4">
    <location>
        <begin position="1"/>
        <end position="47"/>
    </location>
</feature>
<dbReference type="InterPro" id="IPR014612">
    <property type="entry name" value="Pop7/Rpp20"/>
</dbReference>
<gene>
    <name evidence="5" type="ORF">PAC_08777</name>
</gene>
<evidence type="ECO:0000256" key="4">
    <source>
        <dbReference type="SAM" id="MobiDB-lite"/>
    </source>
</evidence>
<dbReference type="GO" id="GO:0006364">
    <property type="term" value="P:rRNA processing"/>
    <property type="evidence" value="ECO:0007669"/>
    <property type="project" value="TreeGrafter"/>
</dbReference>
<dbReference type="AlphaFoldDB" id="A0A1L7X1I1"/>
<dbReference type="GO" id="GO:0004526">
    <property type="term" value="F:ribonuclease P activity"/>
    <property type="evidence" value="ECO:0007669"/>
    <property type="project" value="TreeGrafter"/>
</dbReference>
<protein>
    <submittedName>
        <fullName evidence="5">Related to POP7 Nuclear RNase P subunit</fullName>
    </submittedName>
</protein>
<keyword evidence="3" id="KW-0539">Nucleus</keyword>
<comment type="subcellular location">
    <subcellularLocation>
        <location evidence="1">Nucleus</location>
    </subcellularLocation>
</comment>
<dbReference type="GO" id="GO:0005655">
    <property type="term" value="C:nucleolar ribonuclease P complex"/>
    <property type="evidence" value="ECO:0007669"/>
    <property type="project" value="InterPro"/>
</dbReference>
<accession>A0A1L7X1I1</accession>
<evidence type="ECO:0000313" key="5">
    <source>
        <dbReference type="EMBL" id="CZR58885.1"/>
    </source>
</evidence>
<name>A0A1L7X1I1_9HELO</name>